<dbReference type="SUPFAM" id="SSF56047">
    <property type="entry name" value="Ribosomal protein S8"/>
    <property type="match status" value="1"/>
</dbReference>
<dbReference type="Gene3D" id="3.30.1490.10">
    <property type="match status" value="1"/>
</dbReference>
<keyword evidence="3 5" id="KW-0687">Ribonucleoprotein</keyword>
<dbReference type="AlphaFoldDB" id="A0A7V0XFY0"/>
<evidence type="ECO:0000256" key="3">
    <source>
        <dbReference type="ARBA" id="ARBA00023274"/>
    </source>
</evidence>
<dbReference type="PANTHER" id="PTHR11758">
    <property type="entry name" value="40S RIBOSOMAL PROTEIN S15A"/>
    <property type="match status" value="1"/>
</dbReference>
<dbReference type="EMBL" id="DSBX01000302">
    <property type="protein sequence ID" value="HDR00177.1"/>
    <property type="molecule type" value="Genomic_DNA"/>
</dbReference>
<evidence type="ECO:0000313" key="7">
    <source>
        <dbReference type="EMBL" id="HDR00177.1"/>
    </source>
</evidence>
<evidence type="ECO:0000256" key="6">
    <source>
        <dbReference type="RuleBase" id="RU003660"/>
    </source>
</evidence>
<comment type="function">
    <text evidence="5">One of the primary rRNA binding proteins, it binds directly to 16S rRNA central domain where it helps coordinate assembly of the platform of the 30S subunit.</text>
</comment>
<accession>A0A7V0XFY0</accession>
<comment type="similarity">
    <text evidence="1 5 6">Belongs to the universal ribosomal protein uS8 family.</text>
</comment>
<dbReference type="GO" id="GO:0019843">
    <property type="term" value="F:rRNA binding"/>
    <property type="evidence" value="ECO:0007669"/>
    <property type="project" value="UniProtKB-UniRule"/>
</dbReference>
<dbReference type="FunFam" id="3.30.1490.10:FF:000001">
    <property type="entry name" value="30S ribosomal protein S8"/>
    <property type="match status" value="1"/>
</dbReference>
<evidence type="ECO:0000256" key="4">
    <source>
        <dbReference type="ARBA" id="ARBA00035258"/>
    </source>
</evidence>
<comment type="caution">
    <text evidence="7">The sequence shown here is derived from an EMBL/GenBank/DDBJ whole genome shotgun (WGS) entry which is preliminary data.</text>
</comment>
<comment type="subunit">
    <text evidence="5">Part of the 30S ribosomal subunit. Contacts proteins S5 and S12.</text>
</comment>
<reference evidence="7" key="1">
    <citation type="journal article" date="2020" name="mSystems">
        <title>Genome- and Community-Level Interaction Insights into Carbon Utilization and Element Cycling Functions of Hydrothermarchaeota in Hydrothermal Sediment.</title>
        <authorList>
            <person name="Zhou Z."/>
            <person name="Liu Y."/>
            <person name="Xu W."/>
            <person name="Pan J."/>
            <person name="Luo Z.H."/>
            <person name="Li M."/>
        </authorList>
    </citation>
    <scope>NUCLEOTIDE SEQUENCE [LARGE SCALE GENOMIC DNA]</scope>
    <source>
        <strain evidence="7">SpSt-1182</strain>
    </source>
</reference>
<dbReference type="GO" id="GO:1990904">
    <property type="term" value="C:ribonucleoprotein complex"/>
    <property type="evidence" value="ECO:0007669"/>
    <property type="project" value="UniProtKB-KW"/>
</dbReference>
<evidence type="ECO:0000256" key="5">
    <source>
        <dbReference type="HAMAP-Rule" id="MF_01302"/>
    </source>
</evidence>
<dbReference type="PROSITE" id="PS00053">
    <property type="entry name" value="RIBOSOMAL_S8"/>
    <property type="match status" value="1"/>
</dbReference>
<dbReference type="GO" id="GO:0003735">
    <property type="term" value="F:structural constituent of ribosome"/>
    <property type="evidence" value="ECO:0007669"/>
    <property type="project" value="InterPro"/>
</dbReference>
<evidence type="ECO:0000256" key="2">
    <source>
        <dbReference type="ARBA" id="ARBA00022980"/>
    </source>
</evidence>
<dbReference type="GO" id="GO:0005737">
    <property type="term" value="C:cytoplasm"/>
    <property type="evidence" value="ECO:0007669"/>
    <property type="project" value="UniProtKB-ARBA"/>
</dbReference>
<dbReference type="Proteomes" id="UP000885672">
    <property type="component" value="Unassembled WGS sequence"/>
</dbReference>
<name>A0A7V0XFY0_UNCW3</name>
<dbReference type="GO" id="GO:0005840">
    <property type="term" value="C:ribosome"/>
    <property type="evidence" value="ECO:0007669"/>
    <property type="project" value="UniProtKB-KW"/>
</dbReference>
<keyword evidence="2 5" id="KW-0689">Ribosomal protein</keyword>
<keyword evidence="5" id="KW-0699">rRNA-binding</keyword>
<dbReference type="InterPro" id="IPR035987">
    <property type="entry name" value="Ribosomal_uS8_sf"/>
</dbReference>
<evidence type="ECO:0000256" key="1">
    <source>
        <dbReference type="ARBA" id="ARBA00006471"/>
    </source>
</evidence>
<proteinExistence type="inferred from homology"/>
<dbReference type="NCBIfam" id="NF001109">
    <property type="entry name" value="PRK00136.1"/>
    <property type="match status" value="1"/>
</dbReference>
<keyword evidence="5" id="KW-0694">RNA-binding</keyword>
<organism evidence="7">
    <name type="scientific">candidate division WOR-3 bacterium</name>
    <dbReference type="NCBI Taxonomy" id="2052148"/>
    <lineage>
        <taxon>Bacteria</taxon>
        <taxon>Bacteria division WOR-3</taxon>
    </lineage>
</organism>
<protein>
    <recommendedName>
        <fullName evidence="4 5">Small ribosomal subunit protein uS8</fullName>
    </recommendedName>
</protein>
<dbReference type="Pfam" id="PF00410">
    <property type="entry name" value="Ribosomal_S8"/>
    <property type="match status" value="1"/>
</dbReference>
<dbReference type="InterPro" id="IPR000630">
    <property type="entry name" value="Ribosomal_uS8"/>
</dbReference>
<gene>
    <name evidence="5" type="primary">rpsH</name>
    <name evidence="7" type="ORF">ENN51_07845</name>
</gene>
<dbReference type="GO" id="GO:0006412">
    <property type="term" value="P:translation"/>
    <property type="evidence" value="ECO:0007669"/>
    <property type="project" value="UniProtKB-UniRule"/>
</dbReference>
<sequence length="129" mass="14423">MDPIADFLTRLRNGIHRQHREVRVPFSRMKHELARILLEEGYVSNFQIGGEGIRKVIVVTLKYDEDGSSVIKGIERVSRSSRRVYARSDGMPRVLGGLGTLVLTTSRGIMTDRDARAAGIGGELVCKVW</sequence>
<dbReference type="InterPro" id="IPR047863">
    <property type="entry name" value="Ribosomal_uS8_CS"/>
</dbReference>
<dbReference type="Gene3D" id="3.30.1370.30">
    <property type="match status" value="1"/>
</dbReference>
<dbReference type="HAMAP" id="MF_01302_B">
    <property type="entry name" value="Ribosomal_uS8_B"/>
    <property type="match status" value="1"/>
</dbReference>